<accession>A0ABY6Z5U5</accession>
<evidence type="ECO:0000259" key="5">
    <source>
        <dbReference type="Pfam" id="PF00700"/>
    </source>
</evidence>
<dbReference type="NCBIfam" id="TIGR02550">
    <property type="entry name" value="flagell_flgL"/>
    <property type="match status" value="1"/>
</dbReference>
<sequence>MRVTQGMVSSQVLFDIESNYQRLSTYQNEAATGKKINTPSDDPIGVQFAMKYQNQLAYYNQYQQNADQATSQLNYTDSTMSEAQTVMQRARDLAVQGANGTYTQSDMASMASEVSQLYQQLVSVGNSQYNGSYIFDVTSTTTPPYTSGTAQATTTGGGTVVYDVGDGVTLQASETGTNFFGVANAPNNAFQLLSDLQTYLQSGNSAQVQQTLSNFDSCMANMSAYQANIGALTQRAQMMSNRMSNLAQNVTTQLANTQDADMASVITQMNSALAVQQASLSVGAKAIVPTLVNFLN</sequence>
<dbReference type="PRINTS" id="PR00207">
    <property type="entry name" value="FLAGELLIN"/>
</dbReference>
<evidence type="ECO:0000313" key="6">
    <source>
        <dbReference type="EMBL" id="WAH37686.1"/>
    </source>
</evidence>
<gene>
    <name evidence="6" type="primary">flgL</name>
    <name evidence="6" type="ORF">NZD86_04015</name>
</gene>
<keyword evidence="6" id="KW-0966">Cell projection</keyword>
<dbReference type="InterPro" id="IPR001029">
    <property type="entry name" value="Flagellin_N"/>
</dbReference>
<dbReference type="Gene3D" id="1.20.1330.10">
    <property type="entry name" value="f41 fragment of flagellin, N-terminal domain"/>
    <property type="match status" value="1"/>
</dbReference>
<comment type="subcellular location">
    <subcellularLocation>
        <location evidence="1">Bacterial flagellum</location>
    </subcellularLocation>
</comment>
<name>A0ABY6Z5U5_9BACL</name>
<keyword evidence="6" id="KW-0969">Cilium</keyword>
<evidence type="ECO:0000256" key="2">
    <source>
        <dbReference type="ARBA" id="ARBA00005709"/>
    </source>
</evidence>
<dbReference type="InterPro" id="IPR046358">
    <property type="entry name" value="Flagellin_C"/>
</dbReference>
<keyword evidence="7" id="KW-1185">Reference proteome</keyword>
<organism evidence="6 7">
    <name type="scientific">Alicyclobacillus dauci</name>
    <dbReference type="NCBI Taxonomy" id="1475485"/>
    <lineage>
        <taxon>Bacteria</taxon>
        <taxon>Bacillati</taxon>
        <taxon>Bacillota</taxon>
        <taxon>Bacilli</taxon>
        <taxon>Bacillales</taxon>
        <taxon>Alicyclobacillaceae</taxon>
        <taxon>Alicyclobacillus</taxon>
    </lineage>
</organism>
<proteinExistence type="inferred from homology"/>
<keyword evidence="6" id="KW-0282">Flagellum</keyword>
<dbReference type="PANTHER" id="PTHR42792">
    <property type="entry name" value="FLAGELLIN"/>
    <property type="match status" value="1"/>
</dbReference>
<dbReference type="EMBL" id="CP104064">
    <property type="protein sequence ID" value="WAH37686.1"/>
    <property type="molecule type" value="Genomic_DNA"/>
</dbReference>
<dbReference type="RefSeq" id="WP_268045203.1">
    <property type="nucleotide sequence ID" value="NZ_CP104064.1"/>
</dbReference>
<evidence type="ECO:0000259" key="4">
    <source>
        <dbReference type="Pfam" id="PF00669"/>
    </source>
</evidence>
<dbReference type="PANTHER" id="PTHR42792:SF1">
    <property type="entry name" value="FLAGELLAR HOOK-ASSOCIATED PROTEIN 3"/>
    <property type="match status" value="1"/>
</dbReference>
<dbReference type="InterPro" id="IPR013384">
    <property type="entry name" value="Flagell_FlgL"/>
</dbReference>
<dbReference type="Proteomes" id="UP001164803">
    <property type="component" value="Chromosome"/>
</dbReference>
<dbReference type="Pfam" id="PF00700">
    <property type="entry name" value="Flagellin_C"/>
    <property type="match status" value="1"/>
</dbReference>
<reference evidence="6" key="1">
    <citation type="submission" date="2022-08" db="EMBL/GenBank/DDBJ databases">
        <title>Alicyclobacillus dauci DSM2870, complete genome.</title>
        <authorList>
            <person name="Wang Q."/>
            <person name="Cai R."/>
            <person name="Wang Z."/>
        </authorList>
    </citation>
    <scope>NUCLEOTIDE SEQUENCE</scope>
    <source>
        <strain evidence="6">DSM 28700</strain>
    </source>
</reference>
<dbReference type="Pfam" id="PF00669">
    <property type="entry name" value="Flagellin_N"/>
    <property type="match status" value="1"/>
</dbReference>
<dbReference type="InterPro" id="IPR001492">
    <property type="entry name" value="Flagellin"/>
</dbReference>
<evidence type="ECO:0000256" key="1">
    <source>
        <dbReference type="ARBA" id="ARBA00004365"/>
    </source>
</evidence>
<evidence type="ECO:0000313" key="7">
    <source>
        <dbReference type="Proteomes" id="UP001164803"/>
    </source>
</evidence>
<keyword evidence="3" id="KW-0975">Bacterial flagellum</keyword>
<evidence type="ECO:0000256" key="3">
    <source>
        <dbReference type="ARBA" id="ARBA00023143"/>
    </source>
</evidence>
<protein>
    <submittedName>
        <fullName evidence="6">Flagellar hook-associated protein FlgL</fullName>
    </submittedName>
</protein>
<dbReference type="SUPFAM" id="SSF64518">
    <property type="entry name" value="Phase 1 flagellin"/>
    <property type="match status" value="1"/>
</dbReference>
<comment type="similarity">
    <text evidence="2">Belongs to the bacterial flagellin family.</text>
</comment>
<feature type="domain" description="Flagellin C-terminal" evidence="5">
    <location>
        <begin position="213"/>
        <end position="286"/>
    </location>
</feature>
<feature type="domain" description="Flagellin N-terminal" evidence="4">
    <location>
        <begin position="7"/>
        <end position="139"/>
    </location>
</feature>